<dbReference type="Proteomes" id="UP000789570">
    <property type="component" value="Unassembled WGS sequence"/>
</dbReference>
<comment type="caution">
    <text evidence="1">The sequence shown here is derived from an EMBL/GenBank/DDBJ whole genome shotgun (WGS) entry which is preliminary data.</text>
</comment>
<reference evidence="1" key="1">
    <citation type="submission" date="2021-06" db="EMBL/GenBank/DDBJ databases">
        <authorList>
            <person name="Kallberg Y."/>
            <person name="Tangrot J."/>
            <person name="Rosling A."/>
        </authorList>
    </citation>
    <scope>NUCLEOTIDE SEQUENCE</scope>
    <source>
        <strain evidence="1">UK204</strain>
    </source>
</reference>
<protein>
    <submittedName>
        <fullName evidence="1">1766_t:CDS:1</fullName>
    </submittedName>
</protein>
<dbReference type="AlphaFoldDB" id="A0A9N9JCH6"/>
<proteinExistence type="predicted"/>
<sequence>QDIKHFESLTFRATVSARLPFTWTQNEEIKKLIKFINPSITLPSRKMLSNQILKSEIQDVQT</sequence>
<organism evidence="1 2">
    <name type="scientific">Funneliformis caledonium</name>
    <dbReference type="NCBI Taxonomy" id="1117310"/>
    <lineage>
        <taxon>Eukaryota</taxon>
        <taxon>Fungi</taxon>
        <taxon>Fungi incertae sedis</taxon>
        <taxon>Mucoromycota</taxon>
        <taxon>Glomeromycotina</taxon>
        <taxon>Glomeromycetes</taxon>
        <taxon>Glomerales</taxon>
        <taxon>Glomeraceae</taxon>
        <taxon>Funneliformis</taxon>
    </lineage>
</organism>
<gene>
    <name evidence="1" type="ORF">FCALED_LOCUS17779</name>
</gene>
<dbReference type="SUPFAM" id="SSF140996">
    <property type="entry name" value="Hermes dimerisation domain"/>
    <property type="match status" value="1"/>
</dbReference>
<dbReference type="OrthoDB" id="5321484at2759"/>
<feature type="non-terminal residue" evidence="1">
    <location>
        <position position="1"/>
    </location>
</feature>
<keyword evidence="2" id="KW-1185">Reference proteome</keyword>
<evidence type="ECO:0000313" key="2">
    <source>
        <dbReference type="Proteomes" id="UP000789570"/>
    </source>
</evidence>
<feature type="non-terminal residue" evidence="1">
    <location>
        <position position="62"/>
    </location>
</feature>
<dbReference type="EMBL" id="CAJVPQ010029553">
    <property type="protein sequence ID" value="CAG8775116.1"/>
    <property type="molecule type" value="Genomic_DNA"/>
</dbReference>
<evidence type="ECO:0000313" key="1">
    <source>
        <dbReference type="EMBL" id="CAG8775116.1"/>
    </source>
</evidence>
<accession>A0A9N9JCH6</accession>
<name>A0A9N9JCH6_9GLOM</name>